<evidence type="ECO:0000256" key="3">
    <source>
        <dbReference type="ARBA" id="ARBA00012438"/>
    </source>
</evidence>
<keyword evidence="11" id="KW-0472">Membrane</keyword>
<feature type="domain" description="Histidine kinase" evidence="12">
    <location>
        <begin position="385"/>
        <end position="598"/>
    </location>
</feature>
<evidence type="ECO:0000256" key="4">
    <source>
        <dbReference type="ARBA" id="ARBA00022553"/>
    </source>
</evidence>
<keyword evidence="6" id="KW-0418">Kinase</keyword>
<proteinExistence type="predicted"/>
<dbReference type="InterPro" id="IPR003661">
    <property type="entry name" value="HisK_dim/P_dom"/>
</dbReference>
<gene>
    <name evidence="13" type="ORF">GCM10023225_00210</name>
</gene>
<evidence type="ECO:0000313" key="14">
    <source>
        <dbReference type="Proteomes" id="UP001501195"/>
    </source>
</evidence>
<evidence type="ECO:0000256" key="9">
    <source>
        <dbReference type="SAM" id="Coils"/>
    </source>
</evidence>
<feature type="transmembrane region" description="Helical" evidence="11">
    <location>
        <begin position="196"/>
        <end position="217"/>
    </location>
</feature>
<dbReference type="InterPro" id="IPR036097">
    <property type="entry name" value="HisK_dim/P_sf"/>
</dbReference>
<dbReference type="PRINTS" id="PR00344">
    <property type="entry name" value="BCTRLSENSOR"/>
</dbReference>
<dbReference type="Pfam" id="PF02518">
    <property type="entry name" value="HATPase_c"/>
    <property type="match status" value="1"/>
</dbReference>
<evidence type="ECO:0000256" key="8">
    <source>
        <dbReference type="ARBA" id="ARBA00039401"/>
    </source>
</evidence>
<dbReference type="EC" id="2.7.13.3" evidence="3"/>
<accession>A0ABP9H312</accession>
<protein>
    <recommendedName>
        <fullName evidence="8">Sensor-like histidine kinase SenX3</fullName>
        <ecNumber evidence="3">2.7.13.3</ecNumber>
    </recommendedName>
</protein>
<dbReference type="SUPFAM" id="SSF47384">
    <property type="entry name" value="Homodimeric domain of signal transducing histidine kinase"/>
    <property type="match status" value="1"/>
</dbReference>
<comment type="catalytic activity">
    <reaction evidence="1">
        <text>ATP + protein L-histidine = ADP + protein N-phospho-L-histidine.</text>
        <dbReference type="EC" id="2.7.13.3"/>
    </reaction>
</comment>
<dbReference type="CDD" id="cd00082">
    <property type="entry name" value="HisKA"/>
    <property type="match status" value="1"/>
</dbReference>
<dbReference type="PROSITE" id="PS50109">
    <property type="entry name" value="HIS_KIN"/>
    <property type="match status" value="1"/>
</dbReference>
<keyword evidence="5" id="KW-0808">Transferase</keyword>
<feature type="transmembrane region" description="Helical" evidence="11">
    <location>
        <begin position="153"/>
        <end position="175"/>
    </location>
</feature>
<keyword evidence="7" id="KW-0902">Two-component regulatory system</keyword>
<name>A0ABP9H312_9ACTN</name>
<dbReference type="InterPro" id="IPR005467">
    <property type="entry name" value="His_kinase_dom"/>
</dbReference>
<feature type="transmembrane region" description="Helical" evidence="11">
    <location>
        <begin position="278"/>
        <end position="298"/>
    </location>
</feature>
<sequence>MLGSTGFALLFCVAVFLGRLTVMDGTSLSLVWPAAGVATLWFALRRGAGTVVLDLVLLSAVTFAVNLWTGAPAVLAACFVAANVVQVLVFHHLFARWAPGAWGAGGRGPLTGVRALGALSAAALLATAAGATIGPTSVWALTGYWSWVTAGVWMIRNTVSVVLILTVGLRVGYLVSAHRRRAGDVAGPALPFRRPCGWGAVELVVVLVCSGAAYALAFGLLQGLPVAFPLLALTVWVALRFDTTIVVVHDFAVGVVAVTLTLMGHGPFAAIADDSTRALVVQVFVGMVAVLGLALALGRDERDVLLARMAASAAVSERLAAEAAEHRVLAEEQRDLAELAMAEAEAREAALAEAHAELAERSAELAERSAELERSNAELAQFAGVASHDLNSPLTVIAGYVEMLGEVYGEALGEQGRDWVATALKGTTRMKELIEALLAYSGAGSARCRRERTDLRTVFDQAVLDLQAAIGAAGAQVRATSLPVLHGDPVLLRQLLQNLIANAVKYRSPQRPCQVGVSATPGADGWAVAVADNGIGIPPEQREAVFAMFAQVDPTARSGHGIGLATCQRIVERHGGRIWVEETPGGGTTVRFTLPQRTATGPAGHATRPAPGTASLN</sequence>
<feature type="transmembrane region" description="Helical" evidence="11">
    <location>
        <begin position="223"/>
        <end position="239"/>
    </location>
</feature>
<dbReference type="RefSeq" id="WP_345710248.1">
    <property type="nucleotide sequence ID" value="NZ_BAABIL010000001.1"/>
</dbReference>
<dbReference type="InterPro" id="IPR050351">
    <property type="entry name" value="BphY/WalK/GraS-like"/>
</dbReference>
<dbReference type="Gene3D" id="3.30.565.10">
    <property type="entry name" value="Histidine kinase-like ATPase, C-terminal domain"/>
    <property type="match status" value="1"/>
</dbReference>
<dbReference type="Gene3D" id="1.10.287.130">
    <property type="match status" value="1"/>
</dbReference>
<evidence type="ECO:0000256" key="5">
    <source>
        <dbReference type="ARBA" id="ARBA00022679"/>
    </source>
</evidence>
<feature type="transmembrane region" description="Helical" evidence="11">
    <location>
        <begin position="115"/>
        <end position="133"/>
    </location>
</feature>
<evidence type="ECO:0000256" key="10">
    <source>
        <dbReference type="SAM" id="MobiDB-lite"/>
    </source>
</evidence>
<evidence type="ECO:0000256" key="2">
    <source>
        <dbReference type="ARBA" id="ARBA00004236"/>
    </source>
</evidence>
<feature type="transmembrane region" description="Helical" evidence="11">
    <location>
        <begin position="74"/>
        <end position="94"/>
    </location>
</feature>
<dbReference type="EMBL" id="BAABIL010000001">
    <property type="protein sequence ID" value="GAA4960616.1"/>
    <property type="molecule type" value="Genomic_DNA"/>
</dbReference>
<keyword evidence="11" id="KW-1133">Transmembrane helix</keyword>
<feature type="region of interest" description="Disordered" evidence="10">
    <location>
        <begin position="598"/>
        <end position="617"/>
    </location>
</feature>
<evidence type="ECO:0000256" key="11">
    <source>
        <dbReference type="SAM" id="Phobius"/>
    </source>
</evidence>
<dbReference type="SMART" id="SM00387">
    <property type="entry name" value="HATPase_c"/>
    <property type="match status" value="1"/>
</dbReference>
<dbReference type="InterPro" id="IPR003594">
    <property type="entry name" value="HATPase_dom"/>
</dbReference>
<dbReference type="SMART" id="SM00388">
    <property type="entry name" value="HisKA"/>
    <property type="match status" value="1"/>
</dbReference>
<feature type="transmembrane region" description="Helical" evidence="11">
    <location>
        <begin position="251"/>
        <end position="272"/>
    </location>
</feature>
<feature type="transmembrane region" description="Helical" evidence="11">
    <location>
        <begin position="51"/>
        <end position="68"/>
    </location>
</feature>
<keyword evidence="11" id="KW-0812">Transmembrane</keyword>
<dbReference type="SUPFAM" id="SSF55874">
    <property type="entry name" value="ATPase domain of HSP90 chaperone/DNA topoisomerase II/histidine kinase"/>
    <property type="match status" value="1"/>
</dbReference>
<evidence type="ECO:0000256" key="1">
    <source>
        <dbReference type="ARBA" id="ARBA00000085"/>
    </source>
</evidence>
<dbReference type="InterPro" id="IPR036890">
    <property type="entry name" value="HATPase_C_sf"/>
</dbReference>
<comment type="caution">
    <text evidence="13">The sequence shown here is derived from an EMBL/GenBank/DDBJ whole genome shotgun (WGS) entry which is preliminary data.</text>
</comment>
<evidence type="ECO:0000256" key="7">
    <source>
        <dbReference type="ARBA" id="ARBA00023012"/>
    </source>
</evidence>
<dbReference type="PANTHER" id="PTHR42878:SF15">
    <property type="entry name" value="BACTERIOPHYTOCHROME"/>
    <property type="match status" value="1"/>
</dbReference>
<organism evidence="13 14">
    <name type="scientific">Kineococcus glutinatus</name>
    <dbReference type="NCBI Taxonomy" id="1070872"/>
    <lineage>
        <taxon>Bacteria</taxon>
        <taxon>Bacillati</taxon>
        <taxon>Actinomycetota</taxon>
        <taxon>Actinomycetes</taxon>
        <taxon>Kineosporiales</taxon>
        <taxon>Kineosporiaceae</taxon>
        <taxon>Kineococcus</taxon>
    </lineage>
</organism>
<feature type="transmembrane region" description="Helical" evidence="11">
    <location>
        <begin position="27"/>
        <end position="44"/>
    </location>
</feature>
<reference evidence="14" key="1">
    <citation type="journal article" date="2019" name="Int. J. Syst. Evol. Microbiol.">
        <title>The Global Catalogue of Microorganisms (GCM) 10K type strain sequencing project: providing services to taxonomists for standard genome sequencing and annotation.</title>
        <authorList>
            <consortium name="The Broad Institute Genomics Platform"/>
            <consortium name="The Broad Institute Genome Sequencing Center for Infectious Disease"/>
            <person name="Wu L."/>
            <person name="Ma J."/>
        </authorList>
    </citation>
    <scope>NUCLEOTIDE SEQUENCE [LARGE SCALE GENOMIC DNA]</scope>
    <source>
        <strain evidence="14">JCM 18126</strain>
    </source>
</reference>
<comment type="subcellular location">
    <subcellularLocation>
        <location evidence="2">Cell membrane</location>
    </subcellularLocation>
</comment>
<keyword evidence="14" id="KW-1185">Reference proteome</keyword>
<feature type="coiled-coil region" evidence="9">
    <location>
        <begin position="327"/>
        <end position="375"/>
    </location>
</feature>
<dbReference type="PANTHER" id="PTHR42878">
    <property type="entry name" value="TWO-COMPONENT HISTIDINE KINASE"/>
    <property type="match status" value="1"/>
</dbReference>
<dbReference type="Pfam" id="PF00512">
    <property type="entry name" value="HisKA"/>
    <property type="match status" value="1"/>
</dbReference>
<dbReference type="InterPro" id="IPR004358">
    <property type="entry name" value="Sig_transdc_His_kin-like_C"/>
</dbReference>
<evidence type="ECO:0000313" key="13">
    <source>
        <dbReference type="EMBL" id="GAA4960616.1"/>
    </source>
</evidence>
<evidence type="ECO:0000259" key="12">
    <source>
        <dbReference type="PROSITE" id="PS50109"/>
    </source>
</evidence>
<keyword evidence="4" id="KW-0597">Phosphoprotein</keyword>
<keyword evidence="9" id="KW-0175">Coiled coil</keyword>
<evidence type="ECO:0000256" key="6">
    <source>
        <dbReference type="ARBA" id="ARBA00022777"/>
    </source>
</evidence>
<dbReference type="Proteomes" id="UP001501195">
    <property type="component" value="Unassembled WGS sequence"/>
</dbReference>